<dbReference type="EMBL" id="CP020772">
    <property type="protein sequence ID" value="ARI77857.1"/>
    <property type="molecule type" value="Genomic_DNA"/>
</dbReference>
<dbReference type="Proteomes" id="UP000192527">
    <property type="component" value="Chromosome"/>
</dbReference>
<accession>A0A1W5ZX77</accession>
<keyword evidence="1" id="KW-1133">Transmembrane helix</keyword>
<evidence type="ECO:0000256" key="1">
    <source>
        <dbReference type="SAM" id="Phobius"/>
    </source>
</evidence>
<proteinExistence type="predicted"/>
<keyword evidence="3" id="KW-1185">Reference proteome</keyword>
<dbReference type="OrthoDB" id="2354352at2"/>
<keyword evidence="1" id="KW-0472">Membrane</keyword>
<name>A0A1W5ZX77_9BACI</name>
<gene>
    <name evidence="2" type="ORF">HM131_13805</name>
</gene>
<protein>
    <submittedName>
        <fullName evidence="2">Uncharacterized protein</fullName>
    </submittedName>
</protein>
<evidence type="ECO:0000313" key="2">
    <source>
        <dbReference type="EMBL" id="ARI77857.1"/>
    </source>
</evidence>
<dbReference type="AlphaFoldDB" id="A0A1W5ZX77"/>
<reference evidence="2 3" key="1">
    <citation type="submission" date="2017-04" db="EMBL/GenBank/DDBJ databases">
        <title>The whole genome sequencing and assembly of Halobacillus mangrovi strain.</title>
        <authorList>
            <person name="Lee S.-J."/>
            <person name="Park M.-K."/>
            <person name="Kim J.-Y."/>
            <person name="Lee Y.-J."/>
            <person name="Yi H."/>
            <person name="Bahn Y.-S."/>
            <person name="Kim J.F."/>
            <person name="Lee D.-W."/>
        </authorList>
    </citation>
    <scope>NUCLEOTIDE SEQUENCE [LARGE SCALE GENOMIC DNA]</scope>
    <source>
        <strain evidence="2 3">KTB 131</strain>
    </source>
</reference>
<keyword evidence="1" id="KW-0812">Transmembrane</keyword>
<sequence length="112" mass="12644">MSPTQPFWVSAIFNLFIIISATFAIRGIIKKQLLLSSVISLILIPILTFLTVFSSIGRGNQTEYEYLISSVAEYNNLVFGLSYDVIMGFSTIFNTTMLGWKYRYPVQDTVPS</sequence>
<organism evidence="2 3">
    <name type="scientific">Halobacillus mangrovi</name>
    <dbReference type="NCBI Taxonomy" id="402384"/>
    <lineage>
        <taxon>Bacteria</taxon>
        <taxon>Bacillati</taxon>
        <taxon>Bacillota</taxon>
        <taxon>Bacilli</taxon>
        <taxon>Bacillales</taxon>
        <taxon>Bacillaceae</taxon>
        <taxon>Halobacillus</taxon>
    </lineage>
</organism>
<feature type="transmembrane region" description="Helical" evidence="1">
    <location>
        <begin position="77"/>
        <end position="100"/>
    </location>
</feature>
<dbReference type="RefSeq" id="WP_085030318.1">
    <property type="nucleotide sequence ID" value="NZ_CP020772.1"/>
</dbReference>
<feature type="transmembrane region" description="Helical" evidence="1">
    <location>
        <begin position="33"/>
        <end position="57"/>
    </location>
</feature>
<dbReference type="KEGG" id="hmn:HM131_13805"/>
<feature type="transmembrane region" description="Helical" evidence="1">
    <location>
        <begin position="6"/>
        <end position="26"/>
    </location>
</feature>
<evidence type="ECO:0000313" key="3">
    <source>
        <dbReference type="Proteomes" id="UP000192527"/>
    </source>
</evidence>